<dbReference type="RefSeq" id="WP_308450257.1">
    <property type="nucleotide sequence ID" value="NZ_JAJEPU010000001.1"/>
</dbReference>
<dbReference type="InterPro" id="IPR027417">
    <property type="entry name" value="P-loop_NTPase"/>
</dbReference>
<organism evidence="1 2">
    <name type="scientific">Brotaphodocola catenula</name>
    <dbReference type="NCBI Taxonomy" id="2885361"/>
    <lineage>
        <taxon>Bacteria</taxon>
        <taxon>Bacillati</taxon>
        <taxon>Bacillota</taxon>
        <taxon>Clostridia</taxon>
        <taxon>Lachnospirales</taxon>
        <taxon>Lachnospiraceae</taxon>
        <taxon>Brotaphodocola</taxon>
    </lineage>
</organism>
<name>A0AAE3AQB1_9FIRM</name>
<proteinExistence type="predicted"/>
<keyword evidence="2" id="KW-1185">Reference proteome</keyword>
<sequence length="336" mass="37563">MNKKILAVYDVDPFYAERFSEFINQKESTPFMAIAFTSLARLKAFAQRQQIEILLAGDEVADQELEDLGVHQVVRLSEVTMVKTGAPAVYKYQASDSILREVMACYQTGEREEQMTAMGTRSRVIGVYSPIGRCGKTGFAVTLGQVLAKDSKVLFLSLEEFSGFSQMMGTQYSGSFSDLVYYSRQGEFDRMRLGSVIYDYGGLDYVPPVAYAEDLAQMEGAEVAGLIEKIARECGYDVLIVDVGHFLRNVEAVLAVSDVVYAPICKDIVSETKIQDWRQYLEDSGRMNLSGKIRILRLPMPADCVSAGEYFEQLLWGPVGDFVREMTGRAEKGMRD</sequence>
<dbReference type="Gene3D" id="3.40.50.300">
    <property type="entry name" value="P-loop containing nucleotide triphosphate hydrolases"/>
    <property type="match status" value="1"/>
</dbReference>
<dbReference type="Proteomes" id="UP001198962">
    <property type="component" value="Unassembled WGS sequence"/>
</dbReference>
<gene>
    <name evidence="1" type="ORF">LKD32_00270</name>
</gene>
<evidence type="ECO:0000313" key="1">
    <source>
        <dbReference type="EMBL" id="MCC2163332.1"/>
    </source>
</evidence>
<dbReference type="Gene3D" id="3.40.50.10850">
    <property type="entry name" value="Ntrc-like two-domain protein"/>
    <property type="match status" value="1"/>
</dbReference>
<protein>
    <submittedName>
        <fullName evidence="1">Uncharacterized protein</fullName>
    </submittedName>
</protein>
<evidence type="ECO:0000313" key="2">
    <source>
        <dbReference type="Proteomes" id="UP001198962"/>
    </source>
</evidence>
<dbReference type="EMBL" id="JAJEPU010000001">
    <property type="protein sequence ID" value="MCC2163332.1"/>
    <property type="molecule type" value="Genomic_DNA"/>
</dbReference>
<dbReference type="SUPFAM" id="SSF52540">
    <property type="entry name" value="P-loop containing nucleoside triphosphate hydrolases"/>
    <property type="match status" value="1"/>
</dbReference>
<comment type="caution">
    <text evidence="1">The sequence shown here is derived from an EMBL/GenBank/DDBJ whole genome shotgun (WGS) entry which is preliminary data.</text>
</comment>
<dbReference type="AlphaFoldDB" id="A0AAE3AQB1"/>
<accession>A0AAE3AQB1</accession>
<reference evidence="1" key="1">
    <citation type="submission" date="2021-10" db="EMBL/GenBank/DDBJ databases">
        <title>Anaerobic single-cell dispensing facilitates the cultivation of human gut bacteria.</title>
        <authorList>
            <person name="Afrizal A."/>
        </authorList>
    </citation>
    <scope>NUCLEOTIDE SEQUENCE</scope>
    <source>
        <strain evidence="1">CLA-AA-H274</strain>
    </source>
</reference>